<dbReference type="EMBL" id="SSMC01000001">
    <property type="protein sequence ID" value="THD69753.1"/>
    <property type="molecule type" value="Genomic_DNA"/>
</dbReference>
<evidence type="ECO:0000259" key="1">
    <source>
        <dbReference type="Pfam" id="PF04480"/>
    </source>
</evidence>
<dbReference type="Proteomes" id="UP000305939">
    <property type="component" value="Unassembled WGS sequence"/>
</dbReference>
<evidence type="ECO:0000313" key="2">
    <source>
        <dbReference type="EMBL" id="THD69753.1"/>
    </source>
</evidence>
<dbReference type="Gene3D" id="3.40.960.10">
    <property type="entry name" value="VSR Endonuclease"/>
    <property type="match status" value="1"/>
</dbReference>
<organism evidence="2 3">
    <name type="scientific">Robertkochia marina</name>
    <dbReference type="NCBI Taxonomy" id="1227945"/>
    <lineage>
        <taxon>Bacteria</taxon>
        <taxon>Pseudomonadati</taxon>
        <taxon>Bacteroidota</taxon>
        <taxon>Flavobacteriia</taxon>
        <taxon>Flavobacteriales</taxon>
        <taxon>Flavobacteriaceae</taxon>
        <taxon>Robertkochia</taxon>
    </lineage>
</organism>
<dbReference type="CDD" id="cd01038">
    <property type="entry name" value="Endonuclease_DUF559"/>
    <property type="match status" value="1"/>
</dbReference>
<protein>
    <submittedName>
        <fullName evidence="2">DUF559 domain-containing protein</fullName>
    </submittedName>
</protein>
<dbReference type="RefSeq" id="WP_136335243.1">
    <property type="nucleotide sequence ID" value="NZ_QXMP01000002.1"/>
</dbReference>
<dbReference type="Pfam" id="PF04480">
    <property type="entry name" value="DUF559"/>
    <property type="match status" value="1"/>
</dbReference>
<evidence type="ECO:0000313" key="3">
    <source>
        <dbReference type="Proteomes" id="UP000305939"/>
    </source>
</evidence>
<dbReference type="InterPro" id="IPR047216">
    <property type="entry name" value="Endonuclease_DUF559_bact"/>
</dbReference>
<dbReference type="AlphaFoldDB" id="A0A4S3M3T7"/>
<dbReference type="PANTHER" id="PTHR38590">
    <property type="entry name" value="BLL0828 PROTEIN"/>
    <property type="match status" value="1"/>
</dbReference>
<reference evidence="2 3" key="1">
    <citation type="submission" date="2019-04" db="EMBL/GenBank/DDBJ databases">
        <title>Draft genome sequence of Robertkochia marina CC-AMO-30D.</title>
        <authorList>
            <person name="Hameed A."/>
            <person name="Lin S.-Y."/>
            <person name="Shahina M."/>
            <person name="Lai W.-A."/>
            <person name="Young C.-C."/>
        </authorList>
    </citation>
    <scope>NUCLEOTIDE SEQUENCE [LARGE SCALE GENOMIC DNA]</scope>
    <source>
        <strain evidence="2 3">CC-AMO-30D</strain>
    </source>
</reference>
<proteinExistence type="predicted"/>
<feature type="domain" description="DUF559" evidence="1">
    <location>
        <begin position="9"/>
        <end position="116"/>
    </location>
</feature>
<dbReference type="PANTHER" id="PTHR38590:SF1">
    <property type="entry name" value="BLL0828 PROTEIN"/>
    <property type="match status" value="1"/>
</dbReference>
<name>A0A4S3M3T7_9FLAO</name>
<sequence>MRSNFNRKYQTEYRRKLRNEATLYERTLWSKLRGRQLEGRKFRRQAGIGKYIADFYCPSEKMIVELEGPYHYTDQVNERDKERELYFKKLGIKVLRIPNPHSAEALRNVLNEISSQFRPE</sequence>
<comment type="caution">
    <text evidence="2">The sequence shown here is derived from an EMBL/GenBank/DDBJ whole genome shotgun (WGS) entry which is preliminary data.</text>
</comment>
<gene>
    <name evidence="2" type="ORF">E7Z59_05340</name>
</gene>
<dbReference type="SUPFAM" id="SSF52980">
    <property type="entry name" value="Restriction endonuclease-like"/>
    <property type="match status" value="1"/>
</dbReference>
<dbReference type="OrthoDB" id="9798754at2"/>
<dbReference type="InterPro" id="IPR011335">
    <property type="entry name" value="Restrct_endonuc-II-like"/>
</dbReference>
<accession>A0A4S3M3T7</accession>
<dbReference type="InterPro" id="IPR007569">
    <property type="entry name" value="DUF559"/>
</dbReference>
<keyword evidence="3" id="KW-1185">Reference proteome</keyword>